<keyword evidence="4 7" id="KW-1133">Transmembrane helix</keyword>
<protein>
    <recommendedName>
        <fullName evidence="11">Stress response RCI peptide</fullName>
    </recommendedName>
</protein>
<proteinExistence type="inferred from homology"/>
<keyword evidence="10" id="KW-1185">Reference proteome</keyword>
<dbReference type="Pfam" id="PF01679">
    <property type="entry name" value="Pmp3"/>
    <property type="match status" value="1"/>
</dbReference>
<dbReference type="PANTHER" id="PTHR21659:SF57">
    <property type="entry name" value="PLASMA MEMBRANE PROTEOLIPID 31"/>
    <property type="match status" value="1"/>
</dbReference>
<keyword evidence="5 7" id="KW-0472">Membrane</keyword>
<evidence type="ECO:0000256" key="2">
    <source>
        <dbReference type="ARBA" id="ARBA00009530"/>
    </source>
</evidence>
<reference evidence="9 10" key="1">
    <citation type="journal article" date="2016" name="Proc. Natl. Acad. Sci. U.S.A.">
        <title>Comparative genomics of biotechnologically important yeasts.</title>
        <authorList>
            <person name="Riley R."/>
            <person name="Haridas S."/>
            <person name="Wolfe K.H."/>
            <person name="Lopes M.R."/>
            <person name="Hittinger C.T."/>
            <person name="Goeker M."/>
            <person name="Salamov A.A."/>
            <person name="Wisecaver J.H."/>
            <person name="Long T.M."/>
            <person name="Calvey C.H."/>
            <person name="Aerts A.L."/>
            <person name="Barry K.W."/>
            <person name="Choi C."/>
            <person name="Clum A."/>
            <person name="Coughlan A.Y."/>
            <person name="Deshpande S."/>
            <person name="Douglass A.P."/>
            <person name="Hanson S.J."/>
            <person name="Klenk H.-P."/>
            <person name="LaButti K.M."/>
            <person name="Lapidus A."/>
            <person name="Lindquist E.A."/>
            <person name="Lipzen A.M."/>
            <person name="Meier-Kolthoff J.P."/>
            <person name="Ohm R.A."/>
            <person name="Otillar R.P."/>
            <person name="Pangilinan J.L."/>
            <person name="Peng Y."/>
            <person name="Rokas A."/>
            <person name="Rosa C.A."/>
            <person name="Scheuner C."/>
            <person name="Sibirny A.A."/>
            <person name="Slot J.C."/>
            <person name="Stielow J.B."/>
            <person name="Sun H."/>
            <person name="Kurtzman C.P."/>
            <person name="Blackwell M."/>
            <person name="Grigoriev I.V."/>
            <person name="Jeffries T.W."/>
        </authorList>
    </citation>
    <scope>NUCLEOTIDE SEQUENCE [LARGE SCALE GENOMIC DNA]</scope>
    <source>
        <strain evidence="9 10">NRRL Y-2026</strain>
    </source>
</reference>
<dbReference type="OrthoDB" id="2802411at2759"/>
<feature type="chain" id="PRO_5009133484" description="Stress response RCI peptide" evidence="8">
    <location>
        <begin position="20"/>
        <end position="203"/>
    </location>
</feature>
<name>A0A1E3NSL5_9ASCO</name>
<evidence type="ECO:0000256" key="3">
    <source>
        <dbReference type="ARBA" id="ARBA00022692"/>
    </source>
</evidence>
<comment type="similarity">
    <text evidence="2">Belongs to the UPF0057 (PMP3) family.</text>
</comment>
<evidence type="ECO:0000256" key="1">
    <source>
        <dbReference type="ARBA" id="ARBA00004370"/>
    </source>
</evidence>
<dbReference type="Proteomes" id="UP000094455">
    <property type="component" value="Unassembled WGS sequence"/>
</dbReference>
<keyword evidence="3 7" id="KW-0812">Transmembrane</keyword>
<sequence length="203" mass="22938">MCFCCCDCCCCDCLLIVLAVLFPPLPVCIKKGLCSCDFLINVCLCLLGWIPGMLHAWYIILENPDKVRVDDEERQIFIVSPSQTTHVVINKQPNQTRIKFNHPEPFLESSRHNSQNSEFNNNNLLNSNSLSPRSNTPLMKSQRSQYVASPLSRVENSYGAVGPNEGSSNYNFNYNDNDNDNNDDGEGPPSYENVMNETAKQYR</sequence>
<feature type="transmembrane region" description="Helical" evidence="7">
    <location>
        <begin position="38"/>
        <end position="60"/>
    </location>
</feature>
<feature type="compositionally biased region" description="Acidic residues" evidence="6">
    <location>
        <begin position="177"/>
        <end position="186"/>
    </location>
</feature>
<evidence type="ECO:0000256" key="5">
    <source>
        <dbReference type="ARBA" id="ARBA00023136"/>
    </source>
</evidence>
<evidence type="ECO:0000256" key="8">
    <source>
        <dbReference type="SAM" id="SignalP"/>
    </source>
</evidence>
<dbReference type="InterPro" id="IPR000612">
    <property type="entry name" value="PMP3"/>
</dbReference>
<evidence type="ECO:0000256" key="4">
    <source>
        <dbReference type="ARBA" id="ARBA00022989"/>
    </source>
</evidence>
<accession>A0A1E3NSL5</accession>
<evidence type="ECO:0000313" key="9">
    <source>
        <dbReference type="EMBL" id="ODQ48996.1"/>
    </source>
</evidence>
<dbReference type="AlphaFoldDB" id="A0A1E3NSL5"/>
<dbReference type="GO" id="GO:0016020">
    <property type="term" value="C:membrane"/>
    <property type="evidence" value="ECO:0007669"/>
    <property type="project" value="UniProtKB-SubCell"/>
</dbReference>
<evidence type="ECO:0008006" key="11">
    <source>
        <dbReference type="Google" id="ProtNLM"/>
    </source>
</evidence>
<feature type="signal peptide" evidence="8">
    <location>
        <begin position="1"/>
        <end position="19"/>
    </location>
</feature>
<dbReference type="STRING" id="763406.A0A1E3NSL5"/>
<dbReference type="PANTHER" id="PTHR21659">
    <property type="entry name" value="HYDROPHOBIC PROTEIN RCI2 LOW TEMPERATURE AND SALT RESPONSIVE PROTEIN LTI6 -RELATED"/>
    <property type="match status" value="1"/>
</dbReference>
<comment type="subcellular location">
    <subcellularLocation>
        <location evidence="1">Membrane</location>
    </subcellularLocation>
</comment>
<dbReference type="GeneID" id="30177093"/>
<feature type="compositionally biased region" description="Polar residues" evidence="6">
    <location>
        <begin position="136"/>
        <end position="147"/>
    </location>
</feature>
<evidence type="ECO:0000256" key="7">
    <source>
        <dbReference type="SAM" id="Phobius"/>
    </source>
</evidence>
<dbReference type="RefSeq" id="XP_019020109.1">
    <property type="nucleotide sequence ID" value="XM_019160406.1"/>
</dbReference>
<organism evidence="9 10">
    <name type="scientific">Pichia membranifaciens NRRL Y-2026</name>
    <dbReference type="NCBI Taxonomy" id="763406"/>
    <lineage>
        <taxon>Eukaryota</taxon>
        <taxon>Fungi</taxon>
        <taxon>Dikarya</taxon>
        <taxon>Ascomycota</taxon>
        <taxon>Saccharomycotina</taxon>
        <taxon>Pichiomycetes</taxon>
        <taxon>Pichiales</taxon>
        <taxon>Pichiaceae</taxon>
        <taxon>Pichia</taxon>
    </lineage>
</organism>
<feature type="compositionally biased region" description="Polar residues" evidence="6">
    <location>
        <begin position="193"/>
        <end position="203"/>
    </location>
</feature>
<keyword evidence="8" id="KW-0732">Signal</keyword>
<dbReference type="EMBL" id="KV454001">
    <property type="protein sequence ID" value="ODQ48996.1"/>
    <property type="molecule type" value="Genomic_DNA"/>
</dbReference>
<evidence type="ECO:0000313" key="10">
    <source>
        <dbReference type="Proteomes" id="UP000094455"/>
    </source>
</evidence>
<evidence type="ECO:0000256" key="6">
    <source>
        <dbReference type="SAM" id="MobiDB-lite"/>
    </source>
</evidence>
<gene>
    <name evidence="9" type="ORF">PICMEDRAFT_14502</name>
</gene>
<feature type="region of interest" description="Disordered" evidence="6">
    <location>
        <begin position="105"/>
        <end position="203"/>
    </location>
</feature>
<feature type="compositionally biased region" description="Low complexity" evidence="6">
    <location>
        <begin position="113"/>
        <end position="135"/>
    </location>
</feature>